<dbReference type="AlphaFoldDB" id="A0A3B1CV00"/>
<dbReference type="EMBL" id="UOGD01000394">
    <property type="protein sequence ID" value="VAX27808.1"/>
    <property type="molecule type" value="Genomic_DNA"/>
</dbReference>
<organism evidence="3">
    <name type="scientific">hydrothermal vent metagenome</name>
    <dbReference type="NCBI Taxonomy" id="652676"/>
    <lineage>
        <taxon>unclassified sequences</taxon>
        <taxon>metagenomes</taxon>
        <taxon>ecological metagenomes</taxon>
    </lineage>
</organism>
<proteinExistence type="predicted"/>
<feature type="transmembrane region" description="Helical" evidence="1">
    <location>
        <begin position="12"/>
        <end position="29"/>
    </location>
</feature>
<keyword evidence="1" id="KW-0812">Transmembrane</keyword>
<name>A0A3B1CV00_9ZZZZ</name>
<dbReference type="Pfam" id="PF09851">
    <property type="entry name" value="SHOCT"/>
    <property type="match status" value="1"/>
</dbReference>
<reference evidence="3" key="1">
    <citation type="submission" date="2018-06" db="EMBL/GenBank/DDBJ databases">
        <authorList>
            <person name="Zhirakovskaya E."/>
        </authorList>
    </citation>
    <scope>NUCLEOTIDE SEQUENCE</scope>
</reference>
<gene>
    <name evidence="3" type="ORF">MNBD_IGNAVI01-218</name>
</gene>
<accession>A0A3B1CV00</accession>
<evidence type="ECO:0000313" key="3">
    <source>
        <dbReference type="EMBL" id="VAX27808.1"/>
    </source>
</evidence>
<feature type="domain" description="SHOCT" evidence="2">
    <location>
        <begin position="49"/>
        <end position="75"/>
    </location>
</feature>
<evidence type="ECO:0000259" key="2">
    <source>
        <dbReference type="Pfam" id="PF09851"/>
    </source>
</evidence>
<dbReference type="InterPro" id="IPR018649">
    <property type="entry name" value="SHOCT"/>
</dbReference>
<protein>
    <recommendedName>
        <fullName evidence="2">SHOCT domain-containing protein</fullName>
    </recommendedName>
</protein>
<evidence type="ECO:0000256" key="1">
    <source>
        <dbReference type="SAM" id="Phobius"/>
    </source>
</evidence>
<keyword evidence="1" id="KW-0472">Membrane</keyword>
<keyword evidence="1" id="KW-1133">Transmembrane helix</keyword>
<sequence>MMNGMFGGGMWFSWLFWVIIIAVIVWVVIQFNNRNNQPTNFTNNIEKETPLDILKKRYAKGEITKDEYDRMKNDLS</sequence>